<feature type="domain" description="Zn(2)-C6 fungal-type" evidence="7">
    <location>
        <begin position="13"/>
        <end position="43"/>
    </location>
</feature>
<accession>A0A0J6ID60</accession>
<dbReference type="Proteomes" id="UP000054567">
    <property type="component" value="Unassembled WGS sequence"/>
</dbReference>
<dbReference type="GO" id="GO:0008270">
    <property type="term" value="F:zinc ion binding"/>
    <property type="evidence" value="ECO:0007669"/>
    <property type="project" value="InterPro"/>
</dbReference>
<reference evidence="9" key="2">
    <citation type="journal article" date="2009" name="Genome Res.">
        <title>Comparative genomic analyses of the human fungal pathogens Coccidioides and their relatives.</title>
        <authorList>
            <person name="Sharpton T.J."/>
            <person name="Stajich J.E."/>
            <person name="Rounsley S.D."/>
            <person name="Gardner M.J."/>
            <person name="Wortman J.R."/>
            <person name="Jordar V.S."/>
            <person name="Maiti R."/>
            <person name="Kodira C.D."/>
            <person name="Neafsey D.E."/>
            <person name="Zeng Q."/>
            <person name="Hung C.-Y."/>
            <person name="McMahan C."/>
            <person name="Muszewska A."/>
            <person name="Grynberg M."/>
            <person name="Mandel M.A."/>
            <person name="Kellner E.M."/>
            <person name="Barker B.M."/>
            <person name="Galgiani J.N."/>
            <person name="Orbach M.J."/>
            <person name="Kirkland T.N."/>
            <person name="Cole G.T."/>
            <person name="Henn M.R."/>
            <person name="Birren B.W."/>
            <person name="Taylor J.W."/>
        </authorList>
    </citation>
    <scope>NUCLEOTIDE SEQUENCE [LARGE SCALE GENOMIC DNA]</scope>
    <source>
        <strain evidence="9">RMSCC 3488</strain>
    </source>
</reference>
<evidence type="ECO:0000256" key="3">
    <source>
        <dbReference type="ARBA" id="ARBA00023125"/>
    </source>
</evidence>
<dbReference type="Pfam" id="PF00172">
    <property type="entry name" value="Zn_clus"/>
    <property type="match status" value="1"/>
</dbReference>
<keyword evidence="3" id="KW-0238">DNA-binding</keyword>
<gene>
    <name evidence="8" type="ORF">CPAG_05951</name>
</gene>
<dbReference type="GO" id="GO:0005634">
    <property type="term" value="C:nucleus"/>
    <property type="evidence" value="ECO:0007669"/>
    <property type="project" value="UniProtKB-SubCell"/>
</dbReference>
<evidence type="ECO:0000313" key="8">
    <source>
        <dbReference type="EMBL" id="KMM69637.1"/>
    </source>
</evidence>
<keyword evidence="5" id="KW-0539">Nucleus</keyword>
<dbReference type="GO" id="GO:0000981">
    <property type="term" value="F:DNA-binding transcription factor activity, RNA polymerase II-specific"/>
    <property type="evidence" value="ECO:0007669"/>
    <property type="project" value="InterPro"/>
</dbReference>
<dbReference type="InterPro" id="IPR001138">
    <property type="entry name" value="Zn2Cys6_DnaBD"/>
</dbReference>
<reference evidence="8 9" key="1">
    <citation type="submission" date="2007-06" db="EMBL/GenBank/DDBJ databases">
        <title>The Genome Sequence of Coccidioides posadasii RMSCC_3488.</title>
        <authorList>
            <consortium name="Coccidioides Genome Resources Consortium"/>
            <consortium name="The Broad Institute Genome Sequencing Platform"/>
            <person name="Henn M.R."/>
            <person name="Sykes S."/>
            <person name="Young S."/>
            <person name="Jaffe D."/>
            <person name="Berlin A."/>
            <person name="Alvarez P."/>
            <person name="Butler J."/>
            <person name="Gnerre S."/>
            <person name="Grabherr M."/>
            <person name="Mauceli E."/>
            <person name="Brockman W."/>
            <person name="Kodira C."/>
            <person name="Alvarado L."/>
            <person name="Zeng Q."/>
            <person name="Crawford M."/>
            <person name="Antoine C."/>
            <person name="Devon K."/>
            <person name="Galgiani J."/>
            <person name="Orsborn K."/>
            <person name="Lewis M.L."/>
            <person name="Nusbaum C."/>
            <person name="Galagan J."/>
            <person name="Birren B."/>
        </authorList>
    </citation>
    <scope>NUCLEOTIDE SEQUENCE [LARGE SCALE GENOMIC DNA]</scope>
    <source>
        <strain evidence="8 9">RMSCC 3488</strain>
    </source>
</reference>
<feature type="compositionally biased region" description="Low complexity" evidence="6">
    <location>
        <begin position="57"/>
        <end position="76"/>
    </location>
</feature>
<dbReference type="EMBL" id="DS268111">
    <property type="protein sequence ID" value="KMM69637.1"/>
    <property type="molecule type" value="Genomic_DNA"/>
</dbReference>
<sequence length="479" mass="55068">MMGSVARLRTRTGCLECRRRRKKCDEKRPLCAGCSRNGLRCTWPSEYQPIDRRRRCPWPASPSTTSPSPSCNGTSTQSRTPDVSASLPPFSAMPPPFRLEEHFNLYCYFANSLLPTLVRQCSLPKYSDQTYILNLAVQFPPLMGAMIAVAAVRLPRHDESYLHLGLKCYHFSIQNLREGLASDKYKGNEDYLLATTILLCIWENCQPDGIPNTSHHVVAAGNLLRLRCPKPRSSSQSALVFERTCVESFIYHSSLLMLFDRSLDPLADPQVLENIQRYFVDPDHPDDAGPGWTNTQPILDASYKFFLLTADITRLSRHNRPLDEVELSLYYRLQSDFHRWEQTIRKTANDQDKDRTGLLYTLAIRALLLKMDPHLHEISGGFESLLHESLEIIPFLNIDPNFVYYYLWPLIVLGSIAVNPWDRNPFREIISLLIIKGREGIACWALKRLETVWTTEYEYAYWGPSHPMLRGLKRLLEND</sequence>
<proteinExistence type="predicted"/>
<feature type="region of interest" description="Disordered" evidence="6">
    <location>
        <begin position="54"/>
        <end position="87"/>
    </location>
</feature>
<evidence type="ECO:0000256" key="5">
    <source>
        <dbReference type="ARBA" id="ARBA00023242"/>
    </source>
</evidence>
<evidence type="ECO:0000256" key="6">
    <source>
        <dbReference type="SAM" id="MobiDB-lite"/>
    </source>
</evidence>
<dbReference type="CDD" id="cd00067">
    <property type="entry name" value="GAL4"/>
    <property type="match status" value="1"/>
</dbReference>
<organism evidence="8 9">
    <name type="scientific">Coccidioides posadasii RMSCC 3488</name>
    <dbReference type="NCBI Taxonomy" id="454284"/>
    <lineage>
        <taxon>Eukaryota</taxon>
        <taxon>Fungi</taxon>
        <taxon>Dikarya</taxon>
        <taxon>Ascomycota</taxon>
        <taxon>Pezizomycotina</taxon>
        <taxon>Eurotiomycetes</taxon>
        <taxon>Eurotiomycetidae</taxon>
        <taxon>Onygenales</taxon>
        <taxon>Onygenaceae</taxon>
        <taxon>Coccidioides</taxon>
    </lineage>
</organism>
<protein>
    <recommendedName>
        <fullName evidence="7">Zn(2)-C6 fungal-type domain-containing protein</fullName>
    </recommendedName>
</protein>
<dbReference type="VEuPathDB" id="FungiDB:CPAG_05951"/>
<dbReference type="SUPFAM" id="SSF57701">
    <property type="entry name" value="Zn2/Cys6 DNA-binding domain"/>
    <property type="match status" value="1"/>
</dbReference>
<dbReference type="InterPro" id="IPR036864">
    <property type="entry name" value="Zn2-C6_fun-type_DNA-bd_sf"/>
</dbReference>
<reference evidence="9" key="3">
    <citation type="journal article" date="2010" name="Genome Res.">
        <title>Population genomic sequencing of Coccidioides fungi reveals recent hybridization and transposon control.</title>
        <authorList>
            <person name="Neafsey D.E."/>
            <person name="Barker B.M."/>
            <person name="Sharpton T.J."/>
            <person name="Stajich J.E."/>
            <person name="Park D.J."/>
            <person name="Whiston E."/>
            <person name="Hung C.-Y."/>
            <person name="McMahan C."/>
            <person name="White J."/>
            <person name="Sykes S."/>
            <person name="Heiman D."/>
            <person name="Young S."/>
            <person name="Zeng Q."/>
            <person name="Abouelleil A."/>
            <person name="Aftuck L."/>
            <person name="Bessette D."/>
            <person name="Brown A."/>
            <person name="FitzGerald M."/>
            <person name="Lui A."/>
            <person name="Macdonald J.P."/>
            <person name="Priest M."/>
            <person name="Orbach M.J."/>
            <person name="Galgiani J.N."/>
            <person name="Kirkland T.N."/>
            <person name="Cole G.T."/>
            <person name="Birren B.W."/>
            <person name="Henn M.R."/>
            <person name="Taylor J.W."/>
            <person name="Rounsley S.D."/>
        </authorList>
    </citation>
    <scope>NUCLEOTIDE SEQUENCE [LARGE SCALE GENOMIC DNA]</scope>
    <source>
        <strain evidence="9">RMSCC 3488</strain>
    </source>
</reference>
<dbReference type="PROSITE" id="PS00463">
    <property type="entry name" value="ZN2_CY6_FUNGAL_1"/>
    <property type="match status" value="1"/>
</dbReference>
<keyword evidence="4" id="KW-0804">Transcription</keyword>
<dbReference type="GO" id="GO:0003677">
    <property type="term" value="F:DNA binding"/>
    <property type="evidence" value="ECO:0007669"/>
    <property type="project" value="UniProtKB-KW"/>
</dbReference>
<evidence type="ECO:0000256" key="1">
    <source>
        <dbReference type="ARBA" id="ARBA00004123"/>
    </source>
</evidence>
<dbReference type="Pfam" id="PF11951">
    <property type="entry name" value="Fungal_trans_2"/>
    <property type="match status" value="1"/>
</dbReference>
<keyword evidence="2" id="KW-0805">Transcription regulation</keyword>
<evidence type="ECO:0000259" key="7">
    <source>
        <dbReference type="PROSITE" id="PS50048"/>
    </source>
</evidence>
<dbReference type="PANTHER" id="PTHR37534">
    <property type="entry name" value="TRANSCRIPTIONAL ACTIVATOR PROTEIN UGA3"/>
    <property type="match status" value="1"/>
</dbReference>
<evidence type="ECO:0000256" key="4">
    <source>
        <dbReference type="ARBA" id="ARBA00023163"/>
    </source>
</evidence>
<name>A0A0J6ID60_COCPO</name>
<dbReference type="OrthoDB" id="4937900at2759"/>
<dbReference type="AlphaFoldDB" id="A0A0J6ID60"/>
<dbReference type="SMART" id="SM00066">
    <property type="entry name" value="GAL4"/>
    <property type="match status" value="1"/>
</dbReference>
<dbReference type="PANTHER" id="PTHR37534:SF46">
    <property type="entry name" value="ZN(II)2CYS6 TRANSCRIPTION FACTOR (EUROFUNG)"/>
    <property type="match status" value="1"/>
</dbReference>
<evidence type="ECO:0000256" key="2">
    <source>
        <dbReference type="ARBA" id="ARBA00023015"/>
    </source>
</evidence>
<evidence type="ECO:0000313" key="9">
    <source>
        <dbReference type="Proteomes" id="UP000054567"/>
    </source>
</evidence>
<comment type="subcellular location">
    <subcellularLocation>
        <location evidence="1">Nucleus</location>
    </subcellularLocation>
</comment>
<dbReference type="InterPro" id="IPR021858">
    <property type="entry name" value="Fun_TF"/>
</dbReference>
<dbReference type="Gene3D" id="4.10.240.10">
    <property type="entry name" value="Zn(2)-C6 fungal-type DNA-binding domain"/>
    <property type="match status" value="1"/>
</dbReference>
<dbReference type="PROSITE" id="PS50048">
    <property type="entry name" value="ZN2_CY6_FUNGAL_2"/>
    <property type="match status" value="1"/>
</dbReference>